<dbReference type="PROSITE" id="PS51257">
    <property type="entry name" value="PROKAR_LIPOPROTEIN"/>
    <property type="match status" value="1"/>
</dbReference>
<keyword evidence="6" id="KW-1185">Reference proteome</keyword>
<accession>A0ABX0HJA0</accession>
<dbReference type="InterPro" id="IPR027414">
    <property type="entry name" value="GH95_N_dom"/>
</dbReference>
<feature type="domain" description="Alpha fucosidase A-like C-terminal" evidence="3">
    <location>
        <begin position="720"/>
        <end position="787"/>
    </location>
</feature>
<feature type="region of interest" description="Disordered" evidence="1">
    <location>
        <begin position="27"/>
        <end position="46"/>
    </location>
</feature>
<feature type="domain" description="Glycosyl hydrolase family 95 N-terminal" evidence="2">
    <location>
        <begin position="50"/>
        <end position="297"/>
    </location>
</feature>
<dbReference type="EMBL" id="VCJR02000001">
    <property type="protein sequence ID" value="NHK26467.1"/>
    <property type="molecule type" value="Genomic_DNA"/>
</dbReference>
<sequence>MKSKIVFSLAVAVCLAGGCGERPVDGAASDGRVDAATSQTAPQGEGDVTLWYDAPAQDWETQALPVGNGAMGAMVTGGIREEILQFNEKTLWTGGPGSTTEGGAGPDNPYSYGRPTDSLAGELAAVQADLAERGSMSPEEVAGRLGIDPVGYGHYQSFGDLVLSHGGIGEDLSDYRRSLDLSTGVASVTYTQGGIAFSRNYFASYPDGVIVVHLSASEPGALDLSASLALPENRSVQVEAGEDRLTARGALDDNGLRYETSVGVMISGGSHAVEGEAITVEGADEAWFVIAAGTDYAPFYPDYRGDDPAPDVQRRIDAALAKGGEALLRDHLADFTPLMNAMTLDLQGAAPDMPTGQVLAAYRDLDPAERRWLEQAYFQYGRYLLVSSSRPGSLPANLQGVWNNSMYPPWNADYHVNINLQMNYWPAEVTNLSSMAQPLFDYVDTLVPSGEVSARQIADADGWMISLNSNIYGFTGLISWPTAFWQPEAGAWLTRHYYEHYEFTGDEAFLRERAWPVMKGQGEFWLDMLVEDARDGSLVVSPSYSPEQGDFTAGAAMSQQIVYDLFTHILEASEILGQPDADFATRIEEARERLDPGLRIGSWGQLQEWKEDLDDPENDHRHVSQLYALHPGDAIVPGETPELAAAARATLDGRGDGGTGWSKAWKVNFWARLHDGNRAYKLLGEQLVHSTMPNLLDTHPPFQIDGNFGATAGIAEMLIQSHGAAIDILPSLPSAWEDGAAKGLRVRGAATVDIEWTGGLATRVSLTSDEGGDYSIRVTGECSISSVSGAGGENKNGLFSIPLGAGETALITCEQAG</sequence>
<dbReference type="Proteomes" id="UP000818603">
    <property type="component" value="Unassembled WGS sequence"/>
</dbReference>
<evidence type="ECO:0000259" key="2">
    <source>
        <dbReference type="Pfam" id="PF14498"/>
    </source>
</evidence>
<evidence type="ECO:0000256" key="1">
    <source>
        <dbReference type="SAM" id="MobiDB-lite"/>
    </source>
</evidence>
<dbReference type="PIRSF" id="PIRSF007663">
    <property type="entry name" value="UCP007663"/>
    <property type="match status" value="1"/>
</dbReference>
<evidence type="ECO:0000259" key="3">
    <source>
        <dbReference type="Pfam" id="PF21307"/>
    </source>
</evidence>
<dbReference type="Gene3D" id="1.50.10.10">
    <property type="match status" value="1"/>
</dbReference>
<dbReference type="InterPro" id="IPR049053">
    <property type="entry name" value="AFCA-like_C"/>
</dbReference>
<reference evidence="5 6" key="1">
    <citation type="submission" date="2020-02" db="EMBL/GenBank/DDBJ databases">
        <title>Genome sequence of Parvularcula flava strain NH6-79.</title>
        <authorList>
            <person name="Abdul Karim M.H."/>
            <person name="Lam M.Q."/>
            <person name="Chen S.J."/>
            <person name="Yahya A."/>
            <person name="Shahir S."/>
            <person name="Shamsir M.S."/>
            <person name="Chong C.S."/>
        </authorList>
    </citation>
    <scope>NUCLEOTIDE SEQUENCE [LARGE SCALE GENOMIC DNA]</scope>
    <source>
        <strain evidence="5 6">NH6-79</strain>
    </source>
</reference>
<dbReference type="RefSeq" id="WP_166426262.1">
    <property type="nucleotide sequence ID" value="NZ_BMGZ01000001.1"/>
</dbReference>
<evidence type="ECO:0000259" key="4">
    <source>
        <dbReference type="Pfam" id="PF22124"/>
    </source>
</evidence>
<dbReference type="Pfam" id="PF22124">
    <property type="entry name" value="Glyco_hydro_95_cat"/>
    <property type="match status" value="1"/>
</dbReference>
<dbReference type="PANTHER" id="PTHR31084:SF0">
    <property type="entry name" value="ALPHA-L-FUCOSIDASE 2"/>
    <property type="match status" value="1"/>
</dbReference>
<name>A0ABX0HJA0_9PROT</name>
<organism evidence="5 6">
    <name type="scientific">Aquisalinus luteolus</name>
    <dbReference type="NCBI Taxonomy" id="1566827"/>
    <lineage>
        <taxon>Bacteria</taxon>
        <taxon>Pseudomonadati</taxon>
        <taxon>Pseudomonadota</taxon>
        <taxon>Alphaproteobacteria</taxon>
        <taxon>Parvularculales</taxon>
        <taxon>Parvularculaceae</taxon>
        <taxon>Aquisalinus</taxon>
    </lineage>
</organism>
<keyword evidence="5" id="KW-0378">Hydrolase</keyword>
<dbReference type="GO" id="GO:0016787">
    <property type="term" value="F:hydrolase activity"/>
    <property type="evidence" value="ECO:0007669"/>
    <property type="project" value="UniProtKB-KW"/>
</dbReference>
<dbReference type="Pfam" id="PF14498">
    <property type="entry name" value="Glyco_hyd_65N_2"/>
    <property type="match status" value="1"/>
</dbReference>
<evidence type="ECO:0000313" key="5">
    <source>
        <dbReference type="EMBL" id="NHK26467.1"/>
    </source>
</evidence>
<evidence type="ECO:0000313" key="6">
    <source>
        <dbReference type="Proteomes" id="UP000818603"/>
    </source>
</evidence>
<dbReference type="InterPro" id="IPR054363">
    <property type="entry name" value="GH95_cat"/>
</dbReference>
<dbReference type="SUPFAM" id="SSF48208">
    <property type="entry name" value="Six-hairpin glycosidases"/>
    <property type="match status" value="1"/>
</dbReference>
<comment type="caution">
    <text evidence="5">The sequence shown here is derived from an EMBL/GenBank/DDBJ whole genome shotgun (WGS) entry which is preliminary data.</text>
</comment>
<protein>
    <submittedName>
        <fullName evidence="5">Glycoside hydrolase family 95 protein</fullName>
    </submittedName>
</protein>
<dbReference type="InterPro" id="IPR012341">
    <property type="entry name" value="6hp_glycosidase-like_sf"/>
</dbReference>
<dbReference type="InterPro" id="IPR016518">
    <property type="entry name" value="Alpha-L-fucosidase"/>
</dbReference>
<gene>
    <name evidence="5" type="ORF">FF098_000935</name>
</gene>
<dbReference type="PANTHER" id="PTHR31084">
    <property type="entry name" value="ALPHA-L-FUCOSIDASE 2"/>
    <property type="match status" value="1"/>
</dbReference>
<dbReference type="InterPro" id="IPR008928">
    <property type="entry name" value="6-hairpin_glycosidase_sf"/>
</dbReference>
<feature type="domain" description="Glycosyl hydrolase family 95 catalytic" evidence="4">
    <location>
        <begin position="325"/>
        <end position="718"/>
    </location>
</feature>
<dbReference type="Pfam" id="PF21307">
    <property type="entry name" value="Glyco_hydro_95_C"/>
    <property type="match status" value="1"/>
</dbReference>
<proteinExistence type="predicted"/>